<accession>A0A3P7JS81</accession>
<proteinExistence type="predicted"/>
<dbReference type="Proteomes" id="UP000270094">
    <property type="component" value="Unassembled WGS sequence"/>
</dbReference>
<keyword evidence="3" id="KW-1185">Reference proteome</keyword>
<sequence>MESDLKHYAIGALEANWSNVGNLTKHTVEHLVAASGISRIIEISDCNVSFSFCIRRLGYKMVLEIDKIKQS</sequence>
<evidence type="ECO:0000313" key="2">
    <source>
        <dbReference type="EMBL" id="VDM83843.1"/>
    </source>
</evidence>
<evidence type="ECO:0000313" key="3">
    <source>
        <dbReference type="Proteomes" id="UP000270094"/>
    </source>
</evidence>
<dbReference type="EMBL" id="UYYB01099244">
    <property type="protein sequence ID" value="VDM77443.1"/>
    <property type="molecule type" value="Genomic_DNA"/>
</dbReference>
<protein>
    <submittedName>
        <fullName evidence="2">Uncharacterized protein</fullName>
    </submittedName>
</protein>
<name>A0A3P7JS81_STRVU</name>
<gene>
    <name evidence="1" type="ORF">SVUK_LOCUS12441</name>
    <name evidence="2" type="ORF">SVUK_LOCUS18841</name>
</gene>
<dbReference type="AlphaFoldDB" id="A0A3P7JS81"/>
<evidence type="ECO:0000313" key="1">
    <source>
        <dbReference type="EMBL" id="VDM77443.1"/>
    </source>
</evidence>
<organism evidence="2 3">
    <name type="scientific">Strongylus vulgaris</name>
    <name type="common">Blood worm</name>
    <dbReference type="NCBI Taxonomy" id="40348"/>
    <lineage>
        <taxon>Eukaryota</taxon>
        <taxon>Metazoa</taxon>
        <taxon>Ecdysozoa</taxon>
        <taxon>Nematoda</taxon>
        <taxon>Chromadorea</taxon>
        <taxon>Rhabditida</taxon>
        <taxon>Rhabditina</taxon>
        <taxon>Rhabditomorpha</taxon>
        <taxon>Strongyloidea</taxon>
        <taxon>Strongylidae</taxon>
        <taxon>Strongylus</taxon>
    </lineage>
</organism>
<dbReference type="EMBL" id="UYYB01125717">
    <property type="protein sequence ID" value="VDM83843.1"/>
    <property type="molecule type" value="Genomic_DNA"/>
</dbReference>
<reference evidence="2 3" key="1">
    <citation type="submission" date="2018-11" db="EMBL/GenBank/DDBJ databases">
        <authorList>
            <consortium name="Pathogen Informatics"/>
        </authorList>
    </citation>
    <scope>NUCLEOTIDE SEQUENCE [LARGE SCALE GENOMIC DNA]</scope>
</reference>